<dbReference type="EMBL" id="GGEC01013237">
    <property type="protein sequence ID" value="MBW93720.1"/>
    <property type="molecule type" value="Transcribed_RNA"/>
</dbReference>
<reference evidence="1" key="1">
    <citation type="submission" date="2018-02" db="EMBL/GenBank/DDBJ databases">
        <title>Rhizophora mucronata_Transcriptome.</title>
        <authorList>
            <person name="Meera S.P."/>
            <person name="Sreeshan A."/>
            <person name="Augustine A."/>
        </authorList>
    </citation>
    <scope>NUCLEOTIDE SEQUENCE</scope>
    <source>
        <tissue evidence="1">Leaf</tissue>
    </source>
</reference>
<sequence>MPVHLAPFTHGSREIARVRAESTTILPKPRGPIFLVIASQRQHPMFD</sequence>
<accession>A0A2P2JJS7</accession>
<name>A0A2P2JJS7_RHIMU</name>
<dbReference type="AlphaFoldDB" id="A0A2P2JJS7"/>
<organism evidence="1">
    <name type="scientific">Rhizophora mucronata</name>
    <name type="common">Asiatic mangrove</name>
    <dbReference type="NCBI Taxonomy" id="61149"/>
    <lineage>
        <taxon>Eukaryota</taxon>
        <taxon>Viridiplantae</taxon>
        <taxon>Streptophyta</taxon>
        <taxon>Embryophyta</taxon>
        <taxon>Tracheophyta</taxon>
        <taxon>Spermatophyta</taxon>
        <taxon>Magnoliopsida</taxon>
        <taxon>eudicotyledons</taxon>
        <taxon>Gunneridae</taxon>
        <taxon>Pentapetalae</taxon>
        <taxon>rosids</taxon>
        <taxon>fabids</taxon>
        <taxon>Malpighiales</taxon>
        <taxon>Rhizophoraceae</taxon>
        <taxon>Rhizophora</taxon>
    </lineage>
</organism>
<evidence type="ECO:0000313" key="1">
    <source>
        <dbReference type="EMBL" id="MBW93720.1"/>
    </source>
</evidence>
<protein>
    <submittedName>
        <fullName evidence="1">Uncharacterized protein</fullName>
    </submittedName>
</protein>
<proteinExistence type="predicted"/>